<name>A0A917Z2Y0_9ALTE</name>
<keyword evidence="3" id="KW-1185">Reference proteome</keyword>
<dbReference type="RefSeq" id="WP_188697930.1">
    <property type="nucleotide sequence ID" value="NZ_BMLS01000006.1"/>
</dbReference>
<accession>A0A917Z2Y0</accession>
<dbReference type="Proteomes" id="UP000606935">
    <property type="component" value="Unassembled WGS sequence"/>
</dbReference>
<gene>
    <name evidence="2" type="ORF">GCM10010982_33880</name>
</gene>
<feature type="compositionally biased region" description="Basic and acidic residues" evidence="1">
    <location>
        <begin position="14"/>
        <end position="23"/>
    </location>
</feature>
<sequence length="57" mass="6597">MQTSLLRKRTGHQQFDRRSDDFNEKHPLLGKFRLDMVDSHPILLTVGSSASNNRPTF</sequence>
<proteinExistence type="predicted"/>
<protein>
    <submittedName>
        <fullName evidence="2">Uncharacterized protein</fullName>
    </submittedName>
</protein>
<reference evidence="2" key="2">
    <citation type="submission" date="2020-09" db="EMBL/GenBank/DDBJ databases">
        <authorList>
            <person name="Sun Q."/>
            <person name="Zhou Y."/>
        </authorList>
    </citation>
    <scope>NUCLEOTIDE SEQUENCE</scope>
    <source>
        <strain evidence="2">CGMCC 1.7086</strain>
    </source>
</reference>
<evidence type="ECO:0000313" key="3">
    <source>
        <dbReference type="Proteomes" id="UP000606935"/>
    </source>
</evidence>
<comment type="caution">
    <text evidence="2">The sequence shown here is derived from an EMBL/GenBank/DDBJ whole genome shotgun (WGS) entry which is preliminary data.</text>
</comment>
<feature type="region of interest" description="Disordered" evidence="1">
    <location>
        <begin position="1"/>
        <end position="23"/>
    </location>
</feature>
<feature type="compositionally biased region" description="Basic residues" evidence="1">
    <location>
        <begin position="1"/>
        <end position="11"/>
    </location>
</feature>
<dbReference type="AlphaFoldDB" id="A0A917Z2Y0"/>
<evidence type="ECO:0000313" key="2">
    <source>
        <dbReference type="EMBL" id="GGO73411.1"/>
    </source>
</evidence>
<reference evidence="2" key="1">
    <citation type="journal article" date="2014" name="Int. J. Syst. Evol. Microbiol.">
        <title>Complete genome sequence of Corynebacterium casei LMG S-19264T (=DSM 44701T), isolated from a smear-ripened cheese.</title>
        <authorList>
            <consortium name="US DOE Joint Genome Institute (JGI-PGF)"/>
            <person name="Walter F."/>
            <person name="Albersmeier A."/>
            <person name="Kalinowski J."/>
            <person name="Ruckert C."/>
        </authorList>
    </citation>
    <scope>NUCLEOTIDE SEQUENCE</scope>
    <source>
        <strain evidence="2">CGMCC 1.7086</strain>
    </source>
</reference>
<dbReference type="EMBL" id="BMLS01000006">
    <property type="protein sequence ID" value="GGO73411.1"/>
    <property type="molecule type" value="Genomic_DNA"/>
</dbReference>
<evidence type="ECO:0000256" key="1">
    <source>
        <dbReference type="SAM" id="MobiDB-lite"/>
    </source>
</evidence>
<organism evidence="2 3">
    <name type="scientific">Bowmanella pacifica</name>
    <dbReference type="NCBI Taxonomy" id="502051"/>
    <lineage>
        <taxon>Bacteria</taxon>
        <taxon>Pseudomonadati</taxon>
        <taxon>Pseudomonadota</taxon>
        <taxon>Gammaproteobacteria</taxon>
        <taxon>Alteromonadales</taxon>
        <taxon>Alteromonadaceae</taxon>
        <taxon>Bowmanella</taxon>
    </lineage>
</organism>